<evidence type="ECO:0000256" key="2">
    <source>
        <dbReference type="ARBA" id="ARBA00023219"/>
    </source>
</evidence>
<evidence type="ECO:0000313" key="4">
    <source>
        <dbReference type="Proteomes" id="UP001597244"/>
    </source>
</evidence>
<proteinExistence type="predicted"/>
<dbReference type="Pfam" id="PF03592">
    <property type="entry name" value="Terminase_2"/>
    <property type="match status" value="1"/>
</dbReference>
<dbReference type="PANTHER" id="PTHR41328">
    <property type="entry name" value="TERMINASE SMALL SUBUNIT-RELATED"/>
    <property type="match status" value="1"/>
</dbReference>
<protein>
    <submittedName>
        <fullName evidence="3">Terminase small subunit</fullName>
    </submittedName>
</protein>
<dbReference type="InterPro" id="IPR052404">
    <property type="entry name" value="SPP1-like_terminase"/>
</dbReference>
<dbReference type="Gene3D" id="1.10.10.1400">
    <property type="entry name" value="Terminase, small subunit, N-terminal DNA-binding domain, HTH motif"/>
    <property type="match status" value="1"/>
</dbReference>
<evidence type="ECO:0000313" key="3">
    <source>
        <dbReference type="EMBL" id="MFD1466485.1"/>
    </source>
</evidence>
<accession>A0ABW4DTE1</accession>
<keyword evidence="1" id="KW-1188">Viral release from host cell</keyword>
<dbReference type="Proteomes" id="UP001597244">
    <property type="component" value="Unassembled WGS sequence"/>
</dbReference>
<evidence type="ECO:0000256" key="1">
    <source>
        <dbReference type="ARBA" id="ARBA00022612"/>
    </source>
</evidence>
<organism evidence="3 4">
    <name type="scientific">Lapidilactobacillus mulanensis</name>
    <dbReference type="NCBI Taxonomy" id="2485999"/>
    <lineage>
        <taxon>Bacteria</taxon>
        <taxon>Bacillati</taxon>
        <taxon>Bacillota</taxon>
        <taxon>Bacilli</taxon>
        <taxon>Lactobacillales</taxon>
        <taxon>Lactobacillaceae</taxon>
        <taxon>Lapidilactobacillus</taxon>
    </lineage>
</organism>
<dbReference type="PANTHER" id="PTHR41328:SF2">
    <property type="entry name" value="TERMINASE SMALL SUBUNIT"/>
    <property type="match status" value="1"/>
</dbReference>
<keyword evidence="4" id="KW-1185">Reference proteome</keyword>
<dbReference type="InterPro" id="IPR005335">
    <property type="entry name" value="Terminase_ssu"/>
</dbReference>
<dbReference type="EMBL" id="JBHTOF010000103">
    <property type="protein sequence ID" value="MFD1466485.1"/>
    <property type="molecule type" value="Genomic_DNA"/>
</dbReference>
<gene>
    <name evidence="3" type="ORF">ACFQ4L_10470</name>
</gene>
<keyword evidence="2" id="KW-0231">Viral genome packaging</keyword>
<sequence length="181" mass="20108">MSFFVHNNNSLGDVVIYVIRKLTPKQRKFADEYIKSGNATQSAIVAGYSKKTAKSIGQENLTKPDVKSYIEECMNKIESQKIMGAKEAIELLSSIARGEVKETVVVGTPVGFEEVKKEADFKTRISAVREILKRYPESDKLTEAQVRRANAEADIAAYKAKLLTESNDSDGTVIIDDIQDE</sequence>
<comment type="caution">
    <text evidence="3">The sequence shown here is derived from an EMBL/GenBank/DDBJ whole genome shotgun (WGS) entry which is preliminary data.</text>
</comment>
<dbReference type="InterPro" id="IPR038713">
    <property type="entry name" value="Terminase_Gp1_N_sf"/>
</dbReference>
<name>A0ABW4DTE1_9LACO</name>
<dbReference type="Gene3D" id="6.10.140.2160">
    <property type="match status" value="1"/>
</dbReference>
<reference evidence="4" key="1">
    <citation type="journal article" date="2019" name="Int. J. Syst. Evol. Microbiol.">
        <title>The Global Catalogue of Microorganisms (GCM) 10K type strain sequencing project: providing services to taxonomists for standard genome sequencing and annotation.</title>
        <authorList>
            <consortium name="The Broad Institute Genomics Platform"/>
            <consortium name="The Broad Institute Genome Sequencing Center for Infectious Disease"/>
            <person name="Wu L."/>
            <person name="Ma J."/>
        </authorList>
    </citation>
    <scope>NUCLEOTIDE SEQUENCE [LARGE SCALE GENOMIC DNA]</scope>
    <source>
        <strain evidence="4">CCM 8951</strain>
    </source>
</reference>